<dbReference type="OrthoDB" id="9947297at2759"/>
<organism evidence="6 7">
    <name type="scientific">Chanos chanos</name>
    <name type="common">Milkfish</name>
    <name type="synonym">Mugil chanos</name>
    <dbReference type="NCBI Taxonomy" id="29144"/>
    <lineage>
        <taxon>Eukaryota</taxon>
        <taxon>Metazoa</taxon>
        <taxon>Chordata</taxon>
        <taxon>Craniata</taxon>
        <taxon>Vertebrata</taxon>
        <taxon>Euteleostomi</taxon>
        <taxon>Actinopterygii</taxon>
        <taxon>Neopterygii</taxon>
        <taxon>Teleostei</taxon>
        <taxon>Ostariophysi</taxon>
        <taxon>Gonorynchiformes</taxon>
        <taxon>Chanidae</taxon>
        <taxon>Chanos</taxon>
    </lineage>
</organism>
<dbReference type="InterPro" id="IPR008996">
    <property type="entry name" value="IL1/FGF"/>
</dbReference>
<evidence type="ECO:0000313" key="7">
    <source>
        <dbReference type="RefSeq" id="XP_030643472.1"/>
    </source>
</evidence>
<feature type="compositionally biased region" description="Basic and acidic residues" evidence="5">
    <location>
        <begin position="1"/>
        <end position="20"/>
    </location>
</feature>
<accession>A0A6J2WIE4</accession>
<dbReference type="RefSeq" id="XP_030643472.1">
    <property type="nucleotide sequence ID" value="XM_030787612.1"/>
</dbReference>
<reference evidence="7" key="1">
    <citation type="submission" date="2025-08" db="UniProtKB">
        <authorList>
            <consortium name="RefSeq"/>
        </authorList>
    </citation>
    <scope>IDENTIFICATION</scope>
</reference>
<sequence>MQGDIRRKEYERKVREREGDTLTQQNGDADSRLSGDLGGRLRRLWQLSMKESKQNDKVSVHTTLTTEPHPHPVKEIITQKLLYCRVGIGYHLQILSNGSVGGVHEPTEYSLLRLFAMKRGVVGIRGVKSGLYLCMNEEGMSHGESKFSPDCLLKENLEENHYTTYSSLSHPGLYLALSHRGQLRRGNNVGRHQACTHFLPRKVPINLS</sequence>
<name>A0A6J2WIE4_CHACN</name>
<evidence type="ECO:0000256" key="4">
    <source>
        <dbReference type="RuleBase" id="RU049442"/>
    </source>
</evidence>
<feature type="region of interest" description="Disordered" evidence="5">
    <location>
        <begin position="1"/>
        <end position="35"/>
    </location>
</feature>
<dbReference type="InterPro" id="IPR002209">
    <property type="entry name" value="Fibroblast_GF_fam"/>
</dbReference>
<dbReference type="GO" id="GO:0005576">
    <property type="term" value="C:extracellular region"/>
    <property type="evidence" value="ECO:0007669"/>
    <property type="project" value="UniProtKB-SubCell"/>
</dbReference>
<evidence type="ECO:0000256" key="5">
    <source>
        <dbReference type="SAM" id="MobiDB-lite"/>
    </source>
</evidence>
<dbReference type="SUPFAM" id="SSF50353">
    <property type="entry name" value="Cytokine"/>
    <property type="match status" value="1"/>
</dbReference>
<keyword evidence="6" id="KW-1185">Reference proteome</keyword>
<evidence type="ECO:0000256" key="1">
    <source>
        <dbReference type="ARBA" id="ARBA00004613"/>
    </source>
</evidence>
<proteinExistence type="inferred from homology"/>
<dbReference type="Gene3D" id="2.80.10.50">
    <property type="match status" value="1"/>
</dbReference>
<dbReference type="PRINTS" id="PR00262">
    <property type="entry name" value="IL1HBGF"/>
</dbReference>
<gene>
    <name evidence="7" type="primary">LOC115823552</name>
</gene>
<dbReference type="CDD" id="cd23305">
    <property type="entry name" value="beta-trefoil_FGF3-like"/>
    <property type="match status" value="1"/>
</dbReference>
<keyword evidence="3" id="KW-0964">Secreted</keyword>
<evidence type="ECO:0000256" key="2">
    <source>
        <dbReference type="ARBA" id="ARBA00007936"/>
    </source>
</evidence>
<dbReference type="GeneID" id="115823552"/>
<comment type="similarity">
    <text evidence="2 4">Belongs to the heparin-binding growth factors family.</text>
</comment>
<protein>
    <recommendedName>
        <fullName evidence="4">Fibroblast growth factor</fullName>
        <shortName evidence="4">FGF</shortName>
    </recommendedName>
</protein>
<dbReference type="AlphaFoldDB" id="A0A6J2WIE4"/>
<dbReference type="GO" id="GO:0008083">
    <property type="term" value="F:growth factor activity"/>
    <property type="evidence" value="ECO:0007669"/>
    <property type="project" value="InterPro"/>
</dbReference>
<dbReference type="SMART" id="SM00442">
    <property type="entry name" value="FGF"/>
    <property type="match status" value="1"/>
</dbReference>
<dbReference type="Pfam" id="PF00167">
    <property type="entry name" value="FGF"/>
    <property type="match status" value="1"/>
</dbReference>
<dbReference type="PANTHER" id="PTHR11486">
    <property type="entry name" value="FIBROBLAST GROWTH FACTOR"/>
    <property type="match status" value="1"/>
</dbReference>
<evidence type="ECO:0000313" key="6">
    <source>
        <dbReference type="Proteomes" id="UP000504632"/>
    </source>
</evidence>
<dbReference type="PRINTS" id="PR00263">
    <property type="entry name" value="HBGFFGF"/>
</dbReference>
<dbReference type="Proteomes" id="UP000504632">
    <property type="component" value="Chromosome 10"/>
</dbReference>
<evidence type="ECO:0000256" key="3">
    <source>
        <dbReference type="ARBA" id="ARBA00022525"/>
    </source>
</evidence>
<comment type="subcellular location">
    <subcellularLocation>
        <location evidence="1">Secreted</location>
    </subcellularLocation>
</comment>
<dbReference type="InParanoid" id="A0A6J2WIE4"/>